<protein>
    <submittedName>
        <fullName evidence="2">Uncharacterized protein</fullName>
    </submittedName>
</protein>
<name>A0ABP7DD37_9ACTN</name>
<evidence type="ECO:0000256" key="1">
    <source>
        <dbReference type="SAM" id="SignalP"/>
    </source>
</evidence>
<dbReference type="Proteomes" id="UP001500902">
    <property type="component" value="Unassembled WGS sequence"/>
</dbReference>
<comment type="caution">
    <text evidence="2">The sequence shown here is derived from an EMBL/GenBank/DDBJ whole genome shotgun (WGS) entry which is preliminary data.</text>
</comment>
<evidence type="ECO:0000313" key="2">
    <source>
        <dbReference type="EMBL" id="GAA3702702.1"/>
    </source>
</evidence>
<keyword evidence="1" id="KW-0732">Signal</keyword>
<feature type="chain" id="PRO_5046493860" evidence="1">
    <location>
        <begin position="25"/>
        <end position="105"/>
    </location>
</feature>
<evidence type="ECO:0000313" key="3">
    <source>
        <dbReference type="Proteomes" id="UP001500902"/>
    </source>
</evidence>
<proteinExistence type="predicted"/>
<dbReference type="EMBL" id="BAAAZP010000170">
    <property type="protein sequence ID" value="GAA3702702.1"/>
    <property type="molecule type" value="Genomic_DNA"/>
</dbReference>
<reference evidence="3" key="1">
    <citation type="journal article" date="2019" name="Int. J. Syst. Evol. Microbiol.">
        <title>The Global Catalogue of Microorganisms (GCM) 10K type strain sequencing project: providing services to taxonomists for standard genome sequencing and annotation.</title>
        <authorList>
            <consortium name="The Broad Institute Genomics Platform"/>
            <consortium name="The Broad Institute Genome Sequencing Center for Infectious Disease"/>
            <person name="Wu L."/>
            <person name="Ma J."/>
        </authorList>
    </citation>
    <scope>NUCLEOTIDE SEQUENCE [LARGE SCALE GENOMIC DNA]</scope>
    <source>
        <strain evidence="3">JCM 16904</strain>
    </source>
</reference>
<accession>A0ABP7DD37</accession>
<sequence>MSTARVLACPILAMRSPMDVSALAASVLPVCVCAEQKTNERLDRWLVEGYWYIADSVPSHTSHPNFPGPEPPQHYEAAIERLHDLQNWFVTGRSPYLATCTWPDL</sequence>
<gene>
    <name evidence="2" type="ORF">GCM10022224_080630</name>
</gene>
<feature type="signal peptide" evidence="1">
    <location>
        <begin position="1"/>
        <end position="24"/>
    </location>
</feature>
<organism evidence="2 3">
    <name type="scientific">Nonomuraea antimicrobica</name>
    <dbReference type="NCBI Taxonomy" id="561173"/>
    <lineage>
        <taxon>Bacteria</taxon>
        <taxon>Bacillati</taxon>
        <taxon>Actinomycetota</taxon>
        <taxon>Actinomycetes</taxon>
        <taxon>Streptosporangiales</taxon>
        <taxon>Streptosporangiaceae</taxon>
        <taxon>Nonomuraea</taxon>
    </lineage>
</organism>
<keyword evidence="3" id="KW-1185">Reference proteome</keyword>
<dbReference type="RefSeq" id="WP_344890811.1">
    <property type="nucleotide sequence ID" value="NZ_BAAAZP010000170.1"/>
</dbReference>